<dbReference type="PANTHER" id="PTHR14359">
    <property type="entry name" value="HOMO-OLIGOMERIC FLAVIN CONTAINING CYS DECARBOXYLASE FAMILY"/>
    <property type="match status" value="1"/>
</dbReference>
<dbReference type="Gene3D" id="3.40.50.1950">
    <property type="entry name" value="Flavin prenyltransferase-like"/>
    <property type="match status" value="1"/>
</dbReference>
<reference evidence="7 8" key="1">
    <citation type="submission" date="2018-11" db="EMBL/GenBank/DDBJ databases">
        <title>The draft genome sequence of Amphritea balenae JAMM 1525T.</title>
        <authorList>
            <person name="Fang Z."/>
            <person name="Zhang Y."/>
            <person name="Han X."/>
        </authorList>
    </citation>
    <scope>NUCLEOTIDE SEQUENCE [LARGE SCALE GENOMIC DNA]</scope>
    <source>
        <strain evidence="7 8">JAMM 1525</strain>
    </source>
</reference>
<comment type="similarity">
    <text evidence="3 4">In the C-terminal section; belongs to the PPC synthetase family.</text>
</comment>
<evidence type="ECO:0000259" key="6">
    <source>
        <dbReference type="Pfam" id="PF04127"/>
    </source>
</evidence>
<dbReference type="EC" id="4.1.1.36" evidence="3"/>
<keyword evidence="3" id="KW-0511">Multifunctional enzyme</keyword>
<dbReference type="SUPFAM" id="SSF52507">
    <property type="entry name" value="Homo-oligomeric flavin-containing Cys decarboxylases, HFCD"/>
    <property type="match status" value="1"/>
</dbReference>
<comment type="caution">
    <text evidence="7">The sequence shown here is derived from an EMBL/GenBank/DDBJ whole genome shotgun (WGS) entry which is preliminary data.</text>
</comment>
<dbReference type="EMBL" id="RQXV01000011">
    <property type="protein sequence ID" value="RRC97517.1"/>
    <property type="molecule type" value="Genomic_DNA"/>
</dbReference>
<evidence type="ECO:0000256" key="2">
    <source>
        <dbReference type="ARBA" id="ARBA00023239"/>
    </source>
</evidence>
<comment type="similarity">
    <text evidence="3 4">In the N-terminal section; belongs to the HFCD (homo-oligomeric flavin containing Cys decarboxylase) superfamily.</text>
</comment>
<evidence type="ECO:0000256" key="3">
    <source>
        <dbReference type="HAMAP-Rule" id="MF_02225"/>
    </source>
</evidence>
<dbReference type="GO" id="GO:0010181">
    <property type="term" value="F:FMN binding"/>
    <property type="evidence" value="ECO:0007669"/>
    <property type="project" value="UniProtKB-UniRule"/>
</dbReference>
<dbReference type="AlphaFoldDB" id="A0A3P1SKD4"/>
<keyword evidence="3 4" id="KW-0285">Flavoprotein</keyword>
<feature type="binding site" evidence="3">
    <location>
        <begin position="306"/>
        <end position="309"/>
    </location>
    <ligand>
        <name>CTP</name>
        <dbReference type="ChEBI" id="CHEBI:37563"/>
    </ligand>
</feature>
<dbReference type="InterPro" id="IPR035929">
    <property type="entry name" value="CoaB-like_sf"/>
</dbReference>
<feature type="binding site" evidence="3">
    <location>
        <position position="338"/>
    </location>
    <ligand>
        <name>CTP</name>
        <dbReference type="ChEBI" id="CHEBI:37563"/>
    </ligand>
</feature>
<name>A0A3P1SKD4_9GAMM</name>
<comment type="pathway">
    <text evidence="3 4">Cofactor biosynthesis; coenzyme A biosynthesis; CoA from (R)-pantothenate: step 2/5.</text>
</comment>
<evidence type="ECO:0000259" key="5">
    <source>
        <dbReference type="Pfam" id="PF02441"/>
    </source>
</evidence>
<comment type="function">
    <text evidence="3">Catalyzes two sequential steps in the biosynthesis of coenzyme A. In the first step cysteine is conjugated to 4'-phosphopantothenate to form 4-phosphopantothenoylcysteine. In the second step the latter compound is decarboxylated to form 4'-phosphopantotheine.</text>
</comment>
<dbReference type="Gene3D" id="3.40.50.10300">
    <property type="entry name" value="CoaB-like"/>
    <property type="match status" value="1"/>
</dbReference>
<comment type="cofactor">
    <cofactor evidence="3">
        <name>Mg(2+)</name>
        <dbReference type="ChEBI" id="CHEBI:18420"/>
    </cofactor>
</comment>
<feature type="binding site" evidence="3">
    <location>
        <position position="279"/>
    </location>
    <ligand>
        <name>CTP</name>
        <dbReference type="ChEBI" id="CHEBI:37563"/>
    </ligand>
</feature>
<feature type="binding site" evidence="3">
    <location>
        <position position="342"/>
    </location>
    <ligand>
        <name>CTP</name>
        <dbReference type="ChEBI" id="CHEBI:37563"/>
    </ligand>
</feature>
<keyword evidence="3 4" id="KW-0288">FMN</keyword>
<dbReference type="RefSeq" id="WP_124927356.1">
    <property type="nucleotide sequence ID" value="NZ_BMOH01000004.1"/>
</dbReference>
<dbReference type="GO" id="GO:0004632">
    <property type="term" value="F:phosphopantothenate--cysteine ligase activity"/>
    <property type="evidence" value="ECO:0007669"/>
    <property type="project" value="UniProtKB-UniRule"/>
</dbReference>
<evidence type="ECO:0000313" key="7">
    <source>
        <dbReference type="EMBL" id="RRC97517.1"/>
    </source>
</evidence>
<keyword evidence="3 4" id="KW-0436">Ligase</keyword>
<dbReference type="GO" id="GO:0071513">
    <property type="term" value="C:phosphopantothenoylcysteine decarboxylase complex"/>
    <property type="evidence" value="ECO:0007669"/>
    <property type="project" value="TreeGrafter"/>
</dbReference>
<accession>A0A3P1SKD4</accession>
<dbReference type="Pfam" id="PF02441">
    <property type="entry name" value="Flavoprotein"/>
    <property type="match status" value="1"/>
</dbReference>
<protein>
    <recommendedName>
        <fullName evidence="3">Coenzyme A biosynthesis bifunctional protein CoaBC</fullName>
    </recommendedName>
    <alternativeName>
        <fullName evidence="3">DNA/pantothenate metabolism flavoprotein</fullName>
    </alternativeName>
    <alternativeName>
        <fullName evidence="3">Phosphopantothenoylcysteine synthetase/decarboxylase</fullName>
        <shortName evidence="3">PPCS-PPCDC</shortName>
    </alternativeName>
    <domain>
        <recommendedName>
            <fullName evidence="3">Phosphopantothenoylcysteine decarboxylase</fullName>
            <shortName evidence="3">PPC decarboxylase</shortName>
            <shortName evidence="3">PPC-DC</shortName>
            <ecNumber evidence="3">4.1.1.36</ecNumber>
        </recommendedName>
        <alternativeName>
            <fullName evidence="3">CoaC</fullName>
        </alternativeName>
    </domain>
    <domain>
        <recommendedName>
            <fullName evidence="3">Phosphopantothenate--cysteine ligase</fullName>
            <ecNumber evidence="3">6.3.2.5</ecNumber>
        </recommendedName>
        <alternativeName>
            <fullName evidence="3">CoaB</fullName>
        </alternativeName>
        <alternativeName>
            <fullName evidence="3">Phosphopantothenoylcysteine synthetase</fullName>
            <shortName evidence="3">PPC synthetase</shortName>
            <shortName evidence="3">PPC-S</shortName>
        </alternativeName>
    </domain>
</protein>
<dbReference type="HAMAP" id="MF_02225">
    <property type="entry name" value="CoaBC"/>
    <property type="match status" value="1"/>
</dbReference>
<dbReference type="OrthoDB" id="9802554at2"/>
<dbReference type="EC" id="6.3.2.5" evidence="3"/>
<feature type="domain" description="Flavoprotein" evidence="5">
    <location>
        <begin position="8"/>
        <end position="179"/>
    </location>
</feature>
<dbReference type="GO" id="GO:0015941">
    <property type="term" value="P:pantothenate catabolic process"/>
    <property type="evidence" value="ECO:0007669"/>
    <property type="project" value="InterPro"/>
</dbReference>
<comment type="catalytic activity">
    <reaction evidence="3 4">
        <text>(R)-4'-phosphopantothenate + L-cysteine + CTP = N-[(R)-4-phosphopantothenoyl]-L-cysteine + CMP + diphosphate + H(+)</text>
        <dbReference type="Rhea" id="RHEA:19397"/>
        <dbReference type="ChEBI" id="CHEBI:10986"/>
        <dbReference type="ChEBI" id="CHEBI:15378"/>
        <dbReference type="ChEBI" id="CHEBI:33019"/>
        <dbReference type="ChEBI" id="CHEBI:35235"/>
        <dbReference type="ChEBI" id="CHEBI:37563"/>
        <dbReference type="ChEBI" id="CHEBI:59458"/>
        <dbReference type="ChEBI" id="CHEBI:60377"/>
        <dbReference type="EC" id="6.3.2.5"/>
    </reaction>
</comment>
<proteinExistence type="inferred from homology"/>
<dbReference type="InterPro" id="IPR036551">
    <property type="entry name" value="Flavin_trans-like"/>
</dbReference>
<dbReference type="NCBIfam" id="TIGR00521">
    <property type="entry name" value="coaBC_dfp"/>
    <property type="match status" value="1"/>
</dbReference>
<comment type="caution">
    <text evidence="3">Lacks conserved residue(s) required for the propagation of feature annotation.</text>
</comment>
<feature type="binding site" evidence="3">
    <location>
        <position position="324"/>
    </location>
    <ligand>
        <name>CTP</name>
        <dbReference type="ChEBI" id="CHEBI:37563"/>
    </ligand>
</feature>
<comment type="pathway">
    <text evidence="3 4">Cofactor biosynthesis; coenzyme A biosynthesis; CoA from (R)-pantothenate: step 3/5.</text>
</comment>
<comment type="function">
    <text evidence="4">Catalyzes two steps in the biosynthesis of coenzyme A. In the first step cysteine is conjugated to 4'-phosphopantothenate to form 4-phosphopantothenoylcysteine, in the latter compound is decarboxylated to form 4'-phosphopantotheine.</text>
</comment>
<feature type="region of interest" description="Phosphopantothenate--cysteine ligase" evidence="3">
    <location>
        <begin position="191"/>
        <end position="405"/>
    </location>
</feature>
<gene>
    <name evidence="3 7" type="primary">coaBC</name>
    <name evidence="7" type="ORF">EHS89_16915</name>
</gene>
<feature type="region of interest" description="Phosphopantothenoylcysteine decarboxylase" evidence="3">
    <location>
        <begin position="1"/>
        <end position="190"/>
    </location>
</feature>
<evidence type="ECO:0000313" key="8">
    <source>
        <dbReference type="Proteomes" id="UP000267535"/>
    </source>
</evidence>
<dbReference type="GO" id="GO:0004633">
    <property type="term" value="F:phosphopantothenoylcysteine decarboxylase activity"/>
    <property type="evidence" value="ECO:0007669"/>
    <property type="project" value="UniProtKB-UniRule"/>
</dbReference>
<dbReference type="GO" id="GO:0046872">
    <property type="term" value="F:metal ion binding"/>
    <property type="evidence" value="ECO:0007669"/>
    <property type="project" value="UniProtKB-KW"/>
</dbReference>
<keyword evidence="3" id="KW-0460">Magnesium</keyword>
<evidence type="ECO:0000256" key="1">
    <source>
        <dbReference type="ARBA" id="ARBA00022793"/>
    </source>
</evidence>
<dbReference type="InterPro" id="IPR005252">
    <property type="entry name" value="CoaBC"/>
</dbReference>
<keyword evidence="1 3" id="KW-0210">Decarboxylase</keyword>
<dbReference type="UniPathway" id="UPA00241">
    <property type="reaction ID" value="UER00353"/>
</dbReference>
<dbReference type="PANTHER" id="PTHR14359:SF6">
    <property type="entry name" value="PHOSPHOPANTOTHENOYLCYSTEINE DECARBOXYLASE"/>
    <property type="match status" value="1"/>
</dbReference>
<dbReference type="GO" id="GO:0015937">
    <property type="term" value="P:coenzyme A biosynthetic process"/>
    <property type="evidence" value="ECO:0007669"/>
    <property type="project" value="UniProtKB-UniRule"/>
</dbReference>
<organism evidence="7 8">
    <name type="scientific">Amphritea balenae</name>
    <dbReference type="NCBI Taxonomy" id="452629"/>
    <lineage>
        <taxon>Bacteria</taxon>
        <taxon>Pseudomonadati</taxon>
        <taxon>Pseudomonadota</taxon>
        <taxon>Gammaproteobacteria</taxon>
        <taxon>Oceanospirillales</taxon>
        <taxon>Oceanospirillaceae</taxon>
        <taxon>Amphritea</taxon>
    </lineage>
</organism>
<dbReference type="SUPFAM" id="SSF102645">
    <property type="entry name" value="CoaB-like"/>
    <property type="match status" value="1"/>
</dbReference>
<feature type="active site" description="Proton donor" evidence="3">
    <location>
        <position position="159"/>
    </location>
</feature>
<dbReference type="InterPro" id="IPR007085">
    <property type="entry name" value="DNA/pantothenate-metab_flavo_C"/>
</dbReference>
<dbReference type="Pfam" id="PF04127">
    <property type="entry name" value="DFP"/>
    <property type="match status" value="1"/>
</dbReference>
<sequence>MQRLTNRQIILGITGGIAAYKSAELTRILKTAGADVRVVMTPAATEFITPLTMQALSGHPVNLHLLDPEAEAGMGHIELAKWADMILIAPTSADFMARMDAGQGNDLLTTVCLATDAPIVLAPAMNQAMWRDQQTQNNAASLQQKGVRLLGPASGEQACGDTGPGRMLEPLQIAEQAAEMFDRGLLAGQHVVITAGPTREAIDPVRYISNHSSGKMGYSLAEAAIDAGAQVTLISGPVNLPAPARCQRVMVESAEQMLEASLNHVSQCDIFIASAAVADYRPAAIAEHKMKKGKEEIMELHLVKNPDIVATVAALENKPFTVGFAAETKDVIGYAQGKLVRKNLDLIIANDVSRSDIGFNSDDNAVSVISIDSIKELPLCSKRQLAAKLVEIIAQAQTGSAKPGS</sequence>
<comment type="catalytic activity">
    <reaction evidence="3 4">
        <text>N-[(R)-4-phosphopantothenoyl]-L-cysteine + H(+) = (R)-4'-phosphopantetheine + CO2</text>
        <dbReference type="Rhea" id="RHEA:16793"/>
        <dbReference type="ChEBI" id="CHEBI:15378"/>
        <dbReference type="ChEBI" id="CHEBI:16526"/>
        <dbReference type="ChEBI" id="CHEBI:59458"/>
        <dbReference type="ChEBI" id="CHEBI:61723"/>
        <dbReference type="EC" id="4.1.1.36"/>
    </reaction>
</comment>
<comment type="cofactor">
    <cofactor evidence="3">
        <name>FMN</name>
        <dbReference type="ChEBI" id="CHEBI:58210"/>
    </cofactor>
    <text evidence="3">Binds 1 FMN per subunit.</text>
</comment>
<feature type="binding site" evidence="3">
    <location>
        <position position="289"/>
    </location>
    <ligand>
        <name>CTP</name>
        <dbReference type="ChEBI" id="CHEBI:37563"/>
    </ligand>
</feature>
<keyword evidence="8" id="KW-1185">Reference proteome</keyword>
<dbReference type="InterPro" id="IPR003382">
    <property type="entry name" value="Flavoprotein"/>
</dbReference>
<feature type="domain" description="DNA/pantothenate metabolism flavoprotein C-terminal" evidence="6">
    <location>
        <begin position="186"/>
        <end position="395"/>
    </location>
</feature>
<dbReference type="Proteomes" id="UP000267535">
    <property type="component" value="Unassembled WGS sequence"/>
</dbReference>
<keyword evidence="2 3" id="KW-0456">Lyase</keyword>
<evidence type="ECO:0000256" key="4">
    <source>
        <dbReference type="RuleBase" id="RU364078"/>
    </source>
</evidence>
<keyword evidence="3" id="KW-0479">Metal-binding</keyword>